<dbReference type="AlphaFoldDB" id="A0A1U9VJ50"/>
<organism evidence="1 2">
    <name type="scientific">blood disease bacterium A2-HR MARDI</name>
    <dbReference type="NCBI Taxonomy" id="1944648"/>
    <lineage>
        <taxon>Bacteria</taxon>
        <taxon>Pseudomonadati</taxon>
        <taxon>Pseudomonadota</taxon>
        <taxon>Betaproteobacteria</taxon>
        <taxon>Burkholderiales</taxon>
        <taxon>Burkholderiaceae</taxon>
        <taxon>Ralstonia</taxon>
        <taxon>Ralstonia solanacearum species complex</taxon>
    </lineage>
</organism>
<evidence type="ECO:0000313" key="2">
    <source>
        <dbReference type="Proteomes" id="UP000189628"/>
    </source>
</evidence>
<accession>A0A1U9VJ50</accession>
<gene>
    <name evidence="1" type="ORF">B0B51_11390</name>
</gene>
<evidence type="ECO:0000313" key="1">
    <source>
        <dbReference type="EMBL" id="AQW30505.1"/>
    </source>
</evidence>
<name>A0A1U9VJ50_9RALS</name>
<sequence length="490" mass="52024">MTITFSDVPQALRYPGAYIEIDGSQAGLGDDLPVVLLVGQKLDAGTAPAGELVRVTSTEDAKTKAGAGSMLAQMAARYRKVDQTFDLYMLPYADNAAGVAATGSINVTSVATSSGTLALYIAQRTISVGIAAGETAAQTATAIAQAVTDAGADIPVTAAAAGAVVTLTARHRGTCGNDIDVRLNLYGEEAPAGLALALTAMAGGTGNPLPGDLTALIGQKWFRYIALGINDAATLAAWHAESQRRYKPPVQAGFRVFATHRGDYADAAAFGETKNYEHITDLSLGINPPTTWEAAATLAAAAAPKLYNNPVISLEGTSLPGMVATSYHDWTNANSLLFKGVSVMEVGTDGSCYIKRLISMYQHRSDGSTDDAYLDINVAEVMERIRYAQRMGAIKKFRGTVAAKTDEGYRPGLPITTEDGVKAFLLSLYQNVLMAQYGWVQAYSYYKSTLVVEQDPDNPSRFNFLDDPVVNSPFYILAGRSRFRKAVPVV</sequence>
<protein>
    <submittedName>
        <fullName evidence="1">Phage tail protein</fullName>
    </submittedName>
</protein>
<reference evidence="1 2" key="1">
    <citation type="submission" date="2017-02" db="EMBL/GenBank/DDBJ databases">
        <title>Blood Disease Bacterium A2-HR MARDI.</title>
        <authorList>
            <person name="Badrun R."/>
            <person name="Abu Bakar N."/>
            <person name="Laboh R."/>
        </authorList>
    </citation>
    <scope>NUCLEOTIDE SEQUENCE [LARGE SCALE GENOMIC DNA]</scope>
    <source>
        <strain evidence="1 2">A2-HR MARDI</strain>
    </source>
</reference>
<proteinExistence type="predicted"/>
<dbReference type="Proteomes" id="UP000189628">
    <property type="component" value="Chromosome"/>
</dbReference>
<dbReference type="RefSeq" id="WP_078222634.1">
    <property type="nucleotide sequence ID" value="NZ_CP019911.1"/>
</dbReference>
<dbReference type="EMBL" id="CP019911">
    <property type="protein sequence ID" value="AQW30505.1"/>
    <property type="molecule type" value="Genomic_DNA"/>
</dbReference>